<comment type="similarity">
    <text evidence="1">Belongs to the type-I restriction system S methylase family.</text>
</comment>
<dbReference type="PANTHER" id="PTHR43140">
    <property type="entry name" value="TYPE-1 RESTRICTION ENZYME ECOKI SPECIFICITY PROTEIN"/>
    <property type="match status" value="1"/>
</dbReference>
<accession>A0A1W2D3Q7</accession>
<dbReference type="Gene3D" id="3.90.220.20">
    <property type="entry name" value="DNA methylase specificity domains"/>
    <property type="match status" value="2"/>
</dbReference>
<dbReference type="Pfam" id="PF01420">
    <property type="entry name" value="Methylase_S"/>
    <property type="match status" value="2"/>
</dbReference>
<organism evidence="5 6">
    <name type="scientific">Desulfocicer vacuolatum DSM 3385</name>
    <dbReference type="NCBI Taxonomy" id="1121400"/>
    <lineage>
        <taxon>Bacteria</taxon>
        <taxon>Pseudomonadati</taxon>
        <taxon>Thermodesulfobacteriota</taxon>
        <taxon>Desulfobacteria</taxon>
        <taxon>Desulfobacterales</taxon>
        <taxon>Desulfobacteraceae</taxon>
        <taxon>Desulfocicer</taxon>
    </lineage>
</organism>
<sequence length="513" mass="56660">MGKNKSLLPSGWTVSKFGDIVKVQGGYAFKAKKFTDSGVPVIRIGDLRDGNVTVSEKTAFLPSETLENHPTVQLKKEDILMALSGATTGKNAIFDLDTPALLNQRVGRFLPYSSENINNGFLKFLIKKVSEGVLEQAWGGAQPNVSPTTIESNSISIPPLNEQKRIADKIEALQAKSNKAKKALETAKPLLDKLRQSILAAAFRGDLTAEWRKKNPDVEPASILLERIRVERRKRWEETELAKMKAKGKEPKNDKWKAKYKVPEPVDATGLPELAEGWCWTRLDDIGTWSGGGTPSKNVSSYWENGNIPWITPKDMKKLFVSNSIDKITASAVKESSAKIIAEGSLLFVVRSGILRRILPLCTNTVQTTVNQDLKALTPVSSLAVEFLLYAALAVEGKIRHQCAKSGTTVESIDFKKLKNFIIPLPPNGEQLKIVKRIDQGFLSIEKISTSLISSEDRICSLNKSILAKAFRGELVPQDPTDEPASALLDRIKAEREAMTSKKKITKKRKQST</sequence>
<protein>
    <submittedName>
        <fullName evidence="5">Type I restriction enzyme, S subunit</fullName>
    </submittedName>
</protein>
<feature type="domain" description="Type I restriction modification DNA specificity" evidence="4">
    <location>
        <begin position="9"/>
        <end position="183"/>
    </location>
</feature>
<dbReference type="GO" id="GO:0009307">
    <property type="term" value="P:DNA restriction-modification system"/>
    <property type="evidence" value="ECO:0007669"/>
    <property type="project" value="UniProtKB-KW"/>
</dbReference>
<evidence type="ECO:0000313" key="5">
    <source>
        <dbReference type="EMBL" id="SMC92051.1"/>
    </source>
</evidence>
<evidence type="ECO:0000259" key="4">
    <source>
        <dbReference type="Pfam" id="PF01420"/>
    </source>
</evidence>
<evidence type="ECO:0000256" key="1">
    <source>
        <dbReference type="ARBA" id="ARBA00010923"/>
    </source>
</evidence>
<name>A0A1W2D3Q7_9BACT</name>
<feature type="domain" description="Type I restriction modification DNA specificity" evidence="4">
    <location>
        <begin position="276"/>
        <end position="442"/>
    </location>
</feature>
<dbReference type="PANTHER" id="PTHR43140:SF1">
    <property type="entry name" value="TYPE I RESTRICTION ENZYME ECOKI SPECIFICITY SUBUNIT"/>
    <property type="match status" value="1"/>
</dbReference>
<proteinExistence type="inferred from homology"/>
<evidence type="ECO:0000256" key="3">
    <source>
        <dbReference type="ARBA" id="ARBA00023125"/>
    </source>
</evidence>
<reference evidence="5 6" key="1">
    <citation type="submission" date="2017-04" db="EMBL/GenBank/DDBJ databases">
        <authorList>
            <person name="Afonso C.L."/>
            <person name="Miller P.J."/>
            <person name="Scott M.A."/>
            <person name="Spackman E."/>
            <person name="Goraichik I."/>
            <person name="Dimitrov K.M."/>
            <person name="Suarez D.L."/>
            <person name="Swayne D.E."/>
        </authorList>
    </citation>
    <scope>NUCLEOTIDE SEQUENCE [LARGE SCALE GENOMIC DNA]</scope>
    <source>
        <strain evidence="5 6">DSM 3385</strain>
    </source>
</reference>
<dbReference type="SUPFAM" id="SSF116734">
    <property type="entry name" value="DNA methylase specificity domain"/>
    <property type="match status" value="2"/>
</dbReference>
<keyword evidence="2" id="KW-0680">Restriction system</keyword>
<gene>
    <name evidence="5" type="ORF">SAMN02746065_11535</name>
</gene>
<keyword evidence="3" id="KW-0238">DNA-binding</keyword>
<dbReference type="GO" id="GO:0003677">
    <property type="term" value="F:DNA binding"/>
    <property type="evidence" value="ECO:0007669"/>
    <property type="project" value="UniProtKB-KW"/>
</dbReference>
<dbReference type="CDD" id="cd17278">
    <property type="entry name" value="RMtype1_S_LdeBORF1052P-TRD2-CR2"/>
    <property type="match status" value="1"/>
</dbReference>
<dbReference type="EMBL" id="FWXY01000015">
    <property type="protein sequence ID" value="SMC92051.1"/>
    <property type="molecule type" value="Genomic_DNA"/>
</dbReference>
<dbReference type="Proteomes" id="UP000192418">
    <property type="component" value="Unassembled WGS sequence"/>
</dbReference>
<dbReference type="InterPro" id="IPR051212">
    <property type="entry name" value="Type-I_RE_S_subunit"/>
</dbReference>
<dbReference type="CDD" id="cd17249">
    <property type="entry name" value="RMtype1_S_EcoR124I-TRD2-CR2_like"/>
    <property type="match status" value="1"/>
</dbReference>
<dbReference type="STRING" id="1121400.SAMN02746065_11535"/>
<dbReference type="AlphaFoldDB" id="A0A1W2D3Q7"/>
<evidence type="ECO:0000256" key="2">
    <source>
        <dbReference type="ARBA" id="ARBA00022747"/>
    </source>
</evidence>
<dbReference type="InterPro" id="IPR044946">
    <property type="entry name" value="Restrct_endonuc_typeI_TRD_sf"/>
</dbReference>
<evidence type="ECO:0000313" key="6">
    <source>
        <dbReference type="Proteomes" id="UP000192418"/>
    </source>
</evidence>
<dbReference type="InterPro" id="IPR000055">
    <property type="entry name" value="Restrct_endonuc_typeI_TRD"/>
</dbReference>
<dbReference type="OrthoDB" id="5363772at2"/>
<keyword evidence="6" id="KW-1185">Reference proteome</keyword>
<dbReference type="RefSeq" id="WP_084070016.1">
    <property type="nucleotide sequence ID" value="NZ_FWXY01000015.1"/>
</dbReference>